<dbReference type="AlphaFoldDB" id="A0A811JUB6"/>
<evidence type="ECO:0000256" key="1">
    <source>
        <dbReference type="SAM" id="MobiDB-lite"/>
    </source>
</evidence>
<feature type="region of interest" description="Disordered" evidence="1">
    <location>
        <begin position="65"/>
        <end position="123"/>
    </location>
</feature>
<accession>A0A811JUB6</accession>
<evidence type="ECO:0000313" key="3">
    <source>
        <dbReference type="EMBL" id="CAD5206987.1"/>
    </source>
</evidence>
<keyword evidence="2" id="KW-0812">Transmembrane</keyword>
<organism evidence="3 4">
    <name type="scientific">Bursaphelenchus okinawaensis</name>
    <dbReference type="NCBI Taxonomy" id="465554"/>
    <lineage>
        <taxon>Eukaryota</taxon>
        <taxon>Metazoa</taxon>
        <taxon>Ecdysozoa</taxon>
        <taxon>Nematoda</taxon>
        <taxon>Chromadorea</taxon>
        <taxon>Rhabditida</taxon>
        <taxon>Tylenchina</taxon>
        <taxon>Tylenchomorpha</taxon>
        <taxon>Aphelenchoidea</taxon>
        <taxon>Aphelenchoididae</taxon>
        <taxon>Bursaphelenchus</taxon>
    </lineage>
</organism>
<dbReference type="Proteomes" id="UP000614601">
    <property type="component" value="Unassembled WGS sequence"/>
</dbReference>
<keyword evidence="2" id="KW-0472">Membrane</keyword>
<feature type="transmembrane region" description="Helical" evidence="2">
    <location>
        <begin position="12"/>
        <end position="33"/>
    </location>
</feature>
<keyword evidence="2" id="KW-1133">Transmembrane helix</keyword>
<dbReference type="Proteomes" id="UP000783686">
    <property type="component" value="Unassembled WGS sequence"/>
</dbReference>
<gene>
    <name evidence="3" type="ORF">BOKJ2_LOCUS1671</name>
</gene>
<evidence type="ECO:0000313" key="4">
    <source>
        <dbReference type="Proteomes" id="UP000614601"/>
    </source>
</evidence>
<feature type="compositionally biased region" description="Basic residues" evidence="1">
    <location>
        <begin position="98"/>
        <end position="109"/>
    </location>
</feature>
<feature type="compositionally biased region" description="Polar residues" evidence="1">
    <location>
        <begin position="110"/>
        <end position="123"/>
    </location>
</feature>
<dbReference type="EMBL" id="CAJFDH010000001">
    <property type="protein sequence ID" value="CAD5206987.1"/>
    <property type="molecule type" value="Genomic_DNA"/>
</dbReference>
<protein>
    <submittedName>
        <fullName evidence="3">Uncharacterized protein</fullName>
    </submittedName>
</protein>
<reference evidence="3" key="1">
    <citation type="submission" date="2020-09" db="EMBL/GenBank/DDBJ databases">
        <authorList>
            <person name="Kikuchi T."/>
        </authorList>
    </citation>
    <scope>NUCLEOTIDE SEQUENCE</scope>
    <source>
        <strain evidence="3">SH1</strain>
    </source>
</reference>
<comment type="caution">
    <text evidence="3">The sequence shown here is derived from an EMBL/GenBank/DDBJ whole genome shotgun (WGS) entry which is preliminary data.</text>
</comment>
<keyword evidence="4" id="KW-1185">Reference proteome</keyword>
<proteinExistence type="predicted"/>
<evidence type="ECO:0000256" key="2">
    <source>
        <dbReference type="SAM" id="Phobius"/>
    </source>
</evidence>
<feature type="compositionally biased region" description="Low complexity" evidence="1">
    <location>
        <begin position="75"/>
        <end position="87"/>
    </location>
</feature>
<name>A0A811JUB6_9BILA</name>
<dbReference type="EMBL" id="CAJFCW020000001">
    <property type="protein sequence ID" value="CAG9083926.1"/>
    <property type="molecule type" value="Genomic_DNA"/>
</dbReference>
<sequence>MSQEEDDLGNIWIPIISAYALIFLFLNMAYVIYEGIVITRRVNSQLVNEKSLTTLPVIKWPLEPEHPLSYHCTNKTKTSGSKTSGSKRSGDKRVSGSTRKKTSGTKPKRSSGQTDKTQNTKSK</sequence>